<evidence type="ECO:0000256" key="1">
    <source>
        <dbReference type="SAM" id="Phobius"/>
    </source>
</evidence>
<feature type="transmembrane region" description="Helical" evidence="1">
    <location>
        <begin position="38"/>
        <end position="58"/>
    </location>
</feature>
<keyword evidence="3" id="KW-0808">Transferase</keyword>
<dbReference type="InterPro" id="IPR010559">
    <property type="entry name" value="Sig_transdc_His_kin_internal"/>
</dbReference>
<dbReference type="GO" id="GO:0000155">
    <property type="term" value="F:phosphorelay sensor kinase activity"/>
    <property type="evidence" value="ECO:0007669"/>
    <property type="project" value="InterPro"/>
</dbReference>
<reference evidence="3" key="1">
    <citation type="journal article" date="2014" name="Int. J. Syst. Evol. Microbiol.">
        <title>Complete genome sequence of Corynebacterium casei LMG S-19264T (=DSM 44701T), isolated from a smear-ripened cheese.</title>
        <authorList>
            <consortium name="US DOE Joint Genome Institute (JGI-PGF)"/>
            <person name="Walter F."/>
            <person name="Albersmeier A."/>
            <person name="Kalinowski J."/>
            <person name="Ruckert C."/>
        </authorList>
    </citation>
    <scope>NUCLEOTIDE SEQUENCE</scope>
    <source>
        <strain evidence="3">CGMCC 1.15343</strain>
    </source>
</reference>
<dbReference type="RefSeq" id="WP_188625171.1">
    <property type="nucleotide sequence ID" value="NZ_BMIL01000001.1"/>
</dbReference>
<dbReference type="Proteomes" id="UP000651668">
    <property type="component" value="Unassembled WGS sequence"/>
</dbReference>
<feature type="transmembrane region" description="Helical" evidence="1">
    <location>
        <begin position="70"/>
        <end position="88"/>
    </location>
</feature>
<keyword evidence="1" id="KW-1133">Transmembrane helix</keyword>
<dbReference type="EMBL" id="BMIL01000001">
    <property type="protein sequence ID" value="GGC53812.1"/>
    <property type="molecule type" value="Genomic_DNA"/>
</dbReference>
<proteinExistence type="predicted"/>
<keyword evidence="4" id="KW-1185">Reference proteome</keyword>
<organism evidence="3 4">
    <name type="scientific">Pedobacter quisquiliarum</name>
    <dbReference type="NCBI Taxonomy" id="1834438"/>
    <lineage>
        <taxon>Bacteria</taxon>
        <taxon>Pseudomonadati</taxon>
        <taxon>Bacteroidota</taxon>
        <taxon>Sphingobacteriia</taxon>
        <taxon>Sphingobacteriales</taxon>
        <taxon>Sphingobacteriaceae</taxon>
        <taxon>Pedobacter</taxon>
    </lineage>
</organism>
<dbReference type="InterPro" id="IPR036890">
    <property type="entry name" value="HATPase_C_sf"/>
</dbReference>
<reference evidence="3" key="2">
    <citation type="submission" date="2020-09" db="EMBL/GenBank/DDBJ databases">
        <authorList>
            <person name="Sun Q."/>
            <person name="Zhou Y."/>
        </authorList>
    </citation>
    <scope>NUCLEOTIDE SEQUENCE</scope>
    <source>
        <strain evidence="3">CGMCC 1.15343</strain>
    </source>
</reference>
<feature type="transmembrane region" description="Helical" evidence="1">
    <location>
        <begin position="116"/>
        <end position="136"/>
    </location>
</feature>
<dbReference type="PANTHER" id="PTHR34220:SF7">
    <property type="entry name" value="SENSOR HISTIDINE KINASE YPDA"/>
    <property type="match status" value="1"/>
</dbReference>
<keyword evidence="1" id="KW-0472">Membrane</keyword>
<sequence>MKKVSIVTIHIVCWTVLLLYGYGSYLLKDNFTFYDVSFGMSMSLVHIIEFYVCYLWVYPRFLKRGKVPQLIGGILVAFFVFVACRYLIEEVLYRTFFGIHNYSDDTTMQHYILDNVYYGTSYIVVAGAAWGVVNAFRTEQNNRLLQEEAKKAELAFLKSQINPHFLYNTLNYMYALAIPISEKLADAVLKLSDLMRYTLQDSPDGQVLLSREIEYLESYIALFRMRFEPAFYVELDKQSVNAQKIAALLLIPFVENAFKHGVVNDPEHPVKISIKVIGRHLEFSVENMINPGHKDHSSGIGLVNIQRRLDLIYPEQHELDVEHNAYHYATRLIIELS</sequence>
<dbReference type="GO" id="GO:0016020">
    <property type="term" value="C:membrane"/>
    <property type="evidence" value="ECO:0007669"/>
    <property type="project" value="InterPro"/>
</dbReference>
<feature type="transmembrane region" description="Helical" evidence="1">
    <location>
        <begin position="7"/>
        <end position="26"/>
    </location>
</feature>
<feature type="domain" description="Signal transduction histidine kinase internal region" evidence="2">
    <location>
        <begin position="152"/>
        <end position="229"/>
    </location>
</feature>
<evidence type="ECO:0000259" key="2">
    <source>
        <dbReference type="Pfam" id="PF06580"/>
    </source>
</evidence>
<dbReference type="PANTHER" id="PTHR34220">
    <property type="entry name" value="SENSOR HISTIDINE KINASE YPDA"/>
    <property type="match status" value="1"/>
</dbReference>
<comment type="caution">
    <text evidence="3">The sequence shown here is derived from an EMBL/GenBank/DDBJ whole genome shotgun (WGS) entry which is preliminary data.</text>
</comment>
<evidence type="ECO:0000313" key="4">
    <source>
        <dbReference type="Proteomes" id="UP000651668"/>
    </source>
</evidence>
<accession>A0A916U233</accession>
<keyword evidence="3" id="KW-0418">Kinase</keyword>
<dbReference type="InterPro" id="IPR050640">
    <property type="entry name" value="Bact_2-comp_sensor_kinase"/>
</dbReference>
<protein>
    <submittedName>
        <fullName evidence="3">Histidine kinase</fullName>
    </submittedName>
</protein>
<dbReference type="SUPFAM" id="SSF55874">
    <property type="entry name" value="ATPase domain of HSP90 chaperone/DNA topoisomerase II/histidine kinase"/>
    <property type="match status" value="1"/>
</dbReference>
<dbReference type="Gene3D" id="3.30.565.10">
    <property type="entry name" value="Histidine kinase-like ATPase, C-terminal domain"/>
    <property type="match status" value="1"/>
</dbReference>
<keyword evidence="1" id="KW-0812">Transmembrane</keyword>
<name>A0A916U233_9SPHI</name>
<dbReference type="Pfam" id="PF06580">
    <property type="entry name" value="His_kinase"/>
    <property type="match status" value="1"/>
</dbReference>
<dbReference type="AlphaFoldDB" id="A0A916U233"/>
<evidence type="ECO:0000313" key="3">
    <source>
        <dbReference type="EMBL" id="GGC53812.1"/>
    </source>
</evidence>
<gene>
    <name evidence="3" type="ORF">GCM10011387_04240</name>
</gene>